<reference evidence="4" key="2">
    <citation type="submission" date="2020-05" db="UniProtKB">
        <authorList>
            <consortium name="EnsemblMetazoa"/>
        </authorList>
    </citation>
    <scope>IDENTIFICATION</scope>
    <source>
        <strain evidence="4">wikel</strain>
    </source>
</reference>
<dbReference type="PaxDb" id="6945-B7PQ74"/>
<protein>
    <submittedName>
        <fullName evidence="3 4">Uncharacterized protein</fullName>
    </submittedName>
</protein>
<dbReference type="VEuPathDB" id="VectorBase:ISCI006769"/>
<evidence type="ECO:0000256" key="1">
    <source>
        <dbReference type="ARBA" id="ARBA00022741"/>
    </source>
</evidence>
<evidence type="ECO:0000256" key="2">
    <source>
        <dbReference type="ARBA" id="ARBA00022840"/>
    </source>
</evidence>
<keyword evidence="2" id="KW-0067">ATP-binding</keyword>
<dbReference type="EnsemblMetazoa" id="ISCW006769-RA">
    <property type="protein sequence ID" value="ISCW006769-PA"/>
    <property type="gene ID" value="ISCW006769"/>
</dbReference>
<dbReference type="InParanoid" id="B7PQ74"/>
<reference evidence="3 5" key="1">
    <citation type="submission" date="2008-03" db="EMBL/GenBank/DDBJ databases">
        <title>Annotation of Ixodes scapularis.</title>
        <authorList>
            <consortium name="Ixodes scapularis Genome Project Consortium"/>
            <person name="Caler E."/>
            <person name="Hannick L.I."/>
            <person name="Bidwell S."/>
            <person name="Joardar V."/>
            <person name="Thiagarajan M."/>
            <person name="Amedeo P."/>
            <person name="Galinsky K.J."/>
            <person name="Schobel S."/>
            <person name="Inman J."/>
            <person name="Hostetler J."/>
            <person name="Miller J."/>
            <person name="Hammond M."/>
            <person name="Megy K."/>
            <person name="Lawson D."/>
            <person name="Kodira C."/>
            <person name="Sutton G."/>
            <person name="Meyer J."/>
            <person name="Hill C.A."/>
            <person name="Birren B."/>
            <person name="Nene V."/>
            <person name="Collins F."/>
            <person name="Alarcon-Chaidez F."/>
            <person name="Wikel S."/>
            <person name="Strausberg R."/>
        </authorList>
    </citation>
    <scope>NUCLEOTIDE SEQUENCE [LARGE SCALE GENOMIC DNA]</scope>
    <source>
        <strain evidence="5">Wikel</strain>
        <strain evidence="3">Wikel colony</strain>
    </source>
</reference>
<evidence type="ECO:0000313" key="4">
    <source>
        <dbReference type="EnsemblMetazoa" id="ISCW006769-PA"/>
    </source>
</evidence>
<dbReference type="Gene3D" id="3.40.850.10">
    <property type="entry name" value="Kinesin motor domain"/>
    <property type="match status" value="1"/>
</dbReference>
<proteinExistence type="predicted"/>
<dbReference type="GO" id="GO:0005524">
    <property type="term" value="F:ATP binding"/>
    <property type="evidence" value="ECO:0007669"/>
    <property type="project" value="UniProtKB-KW"/>
</dbReference>
<sequence>MVSPQTIVSIDGSAGQCSLLNPADRGAPPKCFTFDGAYDVDSTTEQIYFDIVYPIVEVSSPDAFETL</sequence>
<evidence type="ECO:0000313" key="5">
    <source>
        <dbReference type="Proteomes" id="UP000001555"/>
    </source>
</evidence>
<dbReference type="Proteomes" id="UP000001555">
    <property type="component" value="Unassembled WGS sequence"/>
</dbReference>
<dbReference type="InterPro" id="IPR036961">
    <property type="entry name" value="Kinesin_motor_dom_sf"/>
</dbReference>
<dbReference type="VEuPathDB" id="VectorBase:ISCW006769"/>
<accession>B7PQ74</accession>
<dbReference type="HOGENOM" id="CLU_2815300_0_0_1"/>
<dbReference type="EMBL" id="DS762905">
    <property type="protein sequence ID" value="EEC08746.1"/>
    <property type="molecule type" value="Genomic_DNA"/>
</dbReference>
<organism>
    <name type="scientific">Ixodes scapularis</name>
    <name type="common">Black-legged tick</name>
    <name type="synonym">Deer tick</name>
    <dbReference type="NCBI Taxonomy" id="6945"/>
    <lineage>
        <taxon>Eukaryota</taxon>
        <taxon>Metazoa</taxon>
        <taxon>Ecdysozoa</taxon>
        <taxon>Arthropoda</taxon>
        <taxon>Chelicerata</taxon>
        <taxon>Arachnida</taxon>
        <taxon>Acari</taxon>
        <taxon>Parasitiformes</taxon>
        <taxon>Ixodida</taxon>
        <taxon>Ixodoidea</taxon>
        <taxon>Ixodidae</taxon>
        <taxon>Ixodinae</taxon>
        <taxon>Ixodes</taxon>
    </lineage>
</organism>
<name>B7PQ74_IXOSC</name>
<dbReference type="EMBL" id="ABJB010105882">
    <property type="status" value="NOT_ANNOTATED_CDS"/>
    <property type="molecule type" value="Genomic_DNA"/>
</dbReference>
<keyword evidence="5" id="KW-1185">Reference proteome</keyword>
<keyword evidence="1" id="KW-0547">Nucleotide-binding</keyword>
<evidence type="ECO:0000313" key="3">
    <source>
        <dbReference type="EMBL" id="EEC08746.1"/>
    </source>
</evidence>
<dbReference type="AlphaFoldDB" id="B7PQ74"/>
<dbReference type="STRING" id="6945.B7PQ74"/>
<gene>
    <name evidence="3" type="ORF">IscW_ISCW006769</name>
</gene>